<sequence length="138" mass="14976">MKNTNPKNEKIGRLIVAGFGVLWTTAAFSITAGSPWPVARIVLPAFGILFTIGALLGHSSESSNPDDEAENTTMESPVEQFNPKEMDAPGQTGRKESPIQAPAPQPRQKKYVFCPYCGTAQEEDYKICESCGAGRKEK</sequence>
<proteinExistence type="predicted"/>
<protein>
    <submittedName>
        <fullName evidence="1">Zinc ribbon domain-containing protein</fullName>
    </submittedName>
</protein>
<evidence type="ECO:0000313" key="1">
    <source>
        <dbReference type="EMBL" id="QUC66143.1"/>
    </source>
</evidence>
<dbReference type="EMBL" id="CP068393">
    <property type="protein sequence ID" value="QUC66143.1"/>
    <property type="molecule type" value="Genomic_DNA"/>
</dbReference>
<gene>
    <name evidence="1" type="ORF">JYE49_09705</name>
</gene>
<name>A0AC61NJU2_9FIRM</name>
<evidence type="ECO:0000313" key="2">
    <source>
        <dbReference type="Proteomes" id="UP000682782"/>
    </source>
</evidence>
<organism evidence="1 2">
    <name type="scientific">Aristaeella hokkaidonensis</name>
    <dbReference type="NCBI Taxonomy" id="3046382"/>
    <lineage>
        <taxon>Bacteria</taxon>
        <taxon>Bacillati</taxon>
        <taxon>Bacillota</taxon>
        <taxon>Clostridia</taxon>
        <taxon>Eubacteriales</taxon>
        <taxon>Aristaeellaceae</taxon>
        <taxon>Aristaeella</taxon>
    </lineage>
</organism>
<accession>A0AC61NJU2</accession>
<keyword evidence="2" id="KW-1185">Reference proteome</keyword>
<reference evidence="1" key="1">
    <citation type="submission" date="2021-01" db="EMBL/GenBank/DDBJ databases">
        <title>Complete genome sequence of Clostridiales bacterium R-7.</title>
        <authorList>
            <person name="Mahoney-Kurpe S.C."/>
            <person name="Palevich N."/>
            <person name="Koike S."/>
            <person name="Moon C.D."/>
            <person name="Attwood G.T."/>
        </authorList>
    </citation>
    <scope>NUCLEOTIDE SEQUENCE</scope>
    <source>
        <strain evidence="1">R-7</strain>
    </source>
</reference>
<dbReference type="Proteomes" id="UP000682782">
    <property type="component" value="Chromosome"/>
</dbReference>